<dbReference type="Proteomes" id="UP000216052">
    <property type="component" value="Chromosome"/>
</dbReference>
<organism evidence="2 3">
    <name type="scientific">Sporomusa acidovorans (strain ATCC 49682 / DSM 3132 / Mol)</name>
    <dbReference type="NCBI Taxonomy" id="1123286"/>
    <lineage>
        <taxon>Bacteria</taxon>
        <taxon>Bacillati</taxon>
        <taxon>Bacillota</taxon>
        <taxon>Negativicutes</taxon>
        <taxon>Selenomonadales</taxon>
        <taxon>Sporomusaceae</taxon>
        <taxon>Sporomusa</taxon>
    </lineage>
</organism>
<dbReference type="PANTHER" id="PTHR22916:SF3">
    <property type="entry name" value="UDP-GLCNAC:BETAGAL BETA-1,3-N-ACETYLGLUCOSAMINYLTRANSFERASE-LIKE PROTEIN 1"/>
    <property type="match status" value="1"/>
</dbReference>
<dbReference type="RefSeq" id="WP_093793069.1">
    <property type="nucleotide sequence ID" value="NZ_CP155571.1"/>
</dbReference>
<dbReference type="EMBL" id="CP155571">
    <property type="protein sequence ID" value="XFO74128.1"/>
    <property type="molecule type" value="Genomic_DNA"/>
</dbReference>
<keyword evidence="3" id="KW-1185">Reference proteome</keyword>
<dbReference type="CDD" id="cd04196">
    <property type="entry name" value="GT_2_like_d"/>
    <property type="match status" value="1"/>
</dbReference>
<dbReference type="Pfam" id="PF00535">
    <property type="entry name" value="Glycos_transf_2"/>
    <property type="match status" value="1"/>
</dbReference>
<reference evidence="2" key="1">
    <citation type="submission" date="2024-05" db="EMBL/GenBank/DDBJ databases">
        <title>Isolation and characterization of Sporomusa carbonis sp. nov., a carboxydotrophic hydrogenogen in the genus of Sporomusa isolated from a charcoal burning pile.</title>
        <authorList>
            <person name="Boeer T."/>
            <person name="Rosenbaum F."/>
            <person name="Eysell L."/>
            <person name="Mueller V."/>
            <person name="Daniel R."/>
            <person name="Poehlein A."/>
        </authorList>
    </citation>
    <scope>NUCLEOTIDE SEQUENCE [LARGE SCALE GENOMIC DNA]</scope>
    <source>
        <strain evidence="2">DSM 3132</strain>
    </source>
</reference>
<name>A0ABZ3J7U1_SPOA4</name>
<gene>
    <name evidence="2" type="ORF">SPACI_042370</name>
</gene>
<feature type="domain" description="Glycosyltransferase 2-like" evidence="1">
    <location>
        <begin position="4"/>
        <end position="130"/>
    </location>
</feature>
<dbReference type="InterPro" id="IPR029044">
    <property type="entry name" value="Nucleotide-diphossugar_trans"/>
</dbReference>
<dbReference type="InterPro" id="IPR001173">
    <property type="entry name" value="Glyco_trans_2-like"/>
</dbReference>
<evidence type="ECO:0000259" key="1">
    <source>
        <dbReference type="Pfam" id="PF00535"/>
    </source>
</evidence>
<accession>A0ABZ3J7U1</accession>
<evidence type="ECO:0000313" key="2">
    <source>
        <dbReference type="EMBL" id="XFO74128.1"/>
    </source>
</evidence>
<sequence>MNISIAMCTYNGELYLEEQLDSIRHQTRLPDELIVCDDASQDGTFTILKKFKNKAEFTVTLLRNEKNIGSNANFAKAIQQCSGDLIFLADQDDYWLPQKTETIVKAFQNNPEIGMVFTDAIVTDKNLRPYPYSCGLWENVGFDLHYQKLLWAEEPWLVFSRKSIVTGATMAFRAKWKDIFPPIPNLWVHDEWFAFVLSLVCPFDFLADKLMYYRLHPKQQIGVNIRSSQHSIFTRLRKVIFPEGHRRKCSKRIRHMDEALLYIGTLQAYLLNPDSLSHLQNQLAHWKSRISLKGSPLNRLATIREEIRLGRYKQYSGSNSMALKDFIEF</sequence>
<evidence type="ECO:0000313" key="3">
    <source>
        <dbReference type="Proteomes" id="UP000216052"/>
    </source>
</evidence>
<dbReference type="Gene3D" id="3.90.550.10">
    <property type="entry name" value="Spore Coat Polysaccharide Biosynthesis Protein SpsA, Chain A"/>
    <property type="match status" value="1"/>
</dbReference>
<proteinExistence type="predicted"/>
<dbReference type="SUPFAM" id="SSF53448">
    <property type="entry name" value="Nucleotide-diphospho-sugar transferases"/>
    <property type="match status" value="1"/>
</dbReference>
<dbReference type="PANTHER" id="PTHR22916">
    <property type="entry name" value="GLYCOSYLTRANSFERASE"/>
    <property type="match status" value="1"/>
</dbReference>
<protein>
    <recommendedName>
        <fullName evidence="1">Glycosyltransferase 2-like domain-containing protein</fullName>
    </recommendedName>
</protein>